<feature type="compositionally biased region" description="Basic and acidic residues" evidence="1">
    <location>
        <begin position="1214"/>
        <end position="1223"/>
    </location>
</feature>
<feature type="region of interest" description="Disordered" evidence="1">
    <location>
        <begin position="857"/>
        <end position="1288"/>
    </location>
</feature>
<feature type="compositionally biased region" description="Polar residues" evidence="1">
    <location>
        <begin position="1542"/>
        <end position="1551"/>
    </location>
</feature>
<feature type="compositionally biased region" description="Basic and acidic residues" evidence="1">
    <location>
        <begin position="1835"/>
        <end position="1851"/>
    </location>
</feature>
<feature type="region of interest" description="Disordered" evidence="1">
    <location>
        <begin position="458"/>
        <end position="830"/>
    </location>
</feature>
<feature type="compositionally biased region" description="Polar residues" evidence="1">
    <location>
        <begin position="1480"/>
        <end position="1506"/>
    </location>
</feature>
<feature type="compositionally biased region" description="Low complexity" evidence="1">
    <location>
        <begin position="2258"/>
        <end position="2276"/>
    </location>
</feature>
<feature type="compositionally biased region" description="Basic and acidic residues" evidence="1">
    <location>
        <begin position="389"/>
        <end position="402"/>
    </location>
</feature>
<feature type="compositionally biased region" description="Low complexity" evidence="1">
    <location>
        <begin position="1513"/>
        <end position="1523"/>
    </location>
</feature>
<feature type="compositionally biased region" description="Polar residues" evidence="1">
    <location>
        <begin position="1871"/>
        <end position="1890"/>
    </location>
</feature>
<feature type="compositionally biased region" description="Polar residues" evidence="1">
    <location>
        <begin position="1801"/>
        <end position="1819"/>
    </location>
</feature>
<dbReference type="Proteomes" id="UP001166286">
    <property type="component" value="Unassembled WGS sequence"/>
</dbReference>
<feature type="compositionally biased region" description="Polar residues" evidence="1">
    <location>
        <begin position="921"/>
        <end position="933"/>
    </location>
</feature>
<organism evidence="2 3">
    <name type="scientific">Cladonia borealis</name>
    <dbReference type="NCBI Taxonomy" id="184061"/>
    <lineage>
        <taxon>Eukaryota</taxon>
        <taxon>Fungi</taxon>
        <taxon>Dikarya</taxon>
        <taxon>Ascomycota</taxon>
        <taxon>Pezizomycotina</taxon>
        <taxon>Lecanoromycetes</taxon>
        <taxon>OSLEUM clade</taxon>
        <taxon>Lecanoromycetidae</taxon>
        <taxon>Lecanorales</taxon>
        <taxon>Lecanorineae</taxon>
        <taxon>Cladoniaceae</taxon>
        <taxon>Cladonia</taxon>
    </lineage>
</organism>
<dbReference type="EMBL" id="JAFEKC020000017">
    <property type="protein sequence ID" value="KAK0510060.1"/>
    <property type="molecule type" value="Genomic_DNA"/>
</dbReference>
<feature type="compositionally biased region" description="Polar residues" evidence="1">
    <location>
        <begin position="1665"/>
        <end position="1682"/>
    </location>
</feature>
<feature type="compositionally biased region" description="Basic and acidic residues" evidence="1">
    <location>
        <begin position="981"/>
        <end position="991"/>
    </location>
</feature>
<feature type="compositionally biased region" description="Polar residues" evidence="1">
    <location>
        <begin position="2156"/>
        <end position="2167"/>
    </location>
</feature>
<feature type="compositionally biased region" description="Low complexity" evidence="1">
    <location>
        <begin position="241"/>
        <end position="251"/>
    </location>
</feature>
<feature type="compositionally biased region" description="Polar residues" evidence="1">
    <location>
        <begin position="2179"/>
        <end position="2191"/>
    </location>
</feature>
<feature type="compositionally biased region" description="Pro residues" evidence="1">
    <location>
        <begin position="2345"/>
        <end position="2360"/>
    </location>
</feature>
<feature type="compositionally biased region" description="Polar residues" evidence="1">
    <location>
        <begin position="996"/>
        <end position="1022"/>
    </location>
</feature>
<feature type="compositionally biased region" description="Polar residues" evidence="1">
    <location>
        <begin position="1562"/>
        <end position="1580"/>
    </location>
</feature>
<proteinExistence type="predicted"/>
<feature type="compositionally biased region" description="Polar residues" evidence="1">
    <location>
        <begin position="944"/>
        <end position="972"/>
    </location>
</feature>
<feature type="compositionally biased region" description="Polar residues" evidence="1">
    <location>
        <begin position="1965"/>
        <end position="1978"/>
    </location>
</feature>
<feature type="compositionally biased region" description="Basic and acidic residues" evidence="1">
    <location>
        <begin position="312"/>
        <end position="337"/>
    </location>
</feature>
<comment type="caution">
    <text evidence="2">The sequence shown here is derived from an EMBL/GenBank/DDBJ whole genome shotgun (WGS) entry which is preliminary data.</text>
</comment>
<accession>A0AA39V7E7</accession>
<feature type="compositionally biased region" description="Basic and acidic residues" evidence="1">
    <location>
        <begin position="1194"/>
        <end position="1207"/>
    </location>
</feature>
<feature type="compositionally biased region" description="Low complexity" evidence="1">
    <location>
        <begin position="2192"/>
        <end position="2208"/>
    </location>
</feature>
<sequence>MSRPNAVGGHPTSYNTNINRAKTKKWLDAKNYPPPKPTGLRQRGQSATQPPQEGYGAGSEVYQSPVDGRQPYDTISGIPAHQQYAGRSITNPQSQGQPAVLRKNSFDQGDERRAFSGGGPQTGIGGPTIVSNQTPLPQTPYRASQDFQSSPMHPNQQMQAQPNVARPEIHIPTRSSMDAQSRHSDQPHSAGSALRGPQFLDQQRQGSRTHSMTSNNSSLDFHNRRDFSPSAMPTPLHTRGSPSPHSNPDSRSSSRHPPRKSSLSQENPPTLPFPTQGPPLTTASDMEEDLPVARERAASGAGKPLPFVRPADIYKRMQEEKEKEKERKSQESSRHSMDSVIVKQNDPPTPNKPQESEPPQRLKPMLEPVSERKSEYGMEGLNINEAVATEERRPTTSKKFELPNRASNTSSKPSTSSIPQMLPDVSRVSGFGESFFGSTGTSGGSFSNTVLNFAGASSQPPFQELRQTAPEKDLRNQPSLGFTSAVHQAFDKAEEQVPPTPSSATASTVGRSASGGTSAVSPIISRGPSAATGRLPGIENVTTATIAEGPEESNSRPRSSGSPSTLRQYGRGPSPTQAIAPEPAESPPQSFIPGHRRDLSTPSPDNSPARTPAVESIRQMRQPQEVEIAAATPTDAGFSTSSSSQNSEIAQEDHPMGTRAPDTPLATSNHQTVGTHAGASNSSTMPDRTLPSIPASKQGRNRTDSSSSSRVRNLADKFDSGSRPGSAHSTTPRASLQGTATQKKDEIAPPRPIADRVESFRPHLPGGWESSASIAPAQAAKGLESMAIRKKPEQIDSSAAFEPSSTTTSTKPDGEQSISLIKPPSSVSQIKDATEEAFSALAEAGSALTGAFAAAVGMDHRDSSTESSAEKQVFRGEPEDRRPNTRDRSTHSNTVVHPEASRAFLPDMTNDEMSSEAPTPLLQNAETRPSATSKEPEYFPSPLSVPNASDTRTTNFREASPAKQQPTLSLLTADTKPGQYESDRLRKEIVRELTPMSPSEPTTAETDYSNYQDSKVSTNPSLSRPGHESGVIPKEYESYWNDGNSDDELSEASPEPSRLEHAASTQDQEAASLSGDLLRPTILKQQAPLPPVLQEQPAKGLSEPVNLALPSQEEPAQERPRTLPRSFSWEQPLHDLSAGPAPSQEPTAAPTSDFLKSAIYPEGQSFQPQVGSSESQGTYPLQAGPSPSMNEPPKPPEKDNRIAHSENKPSSQREQPDSEKELTFDPPGLEVSSPVGERVRDEPLISGQEDNVNILAQPSPIGSYDQSSEEHPLPELPQQGNVASTAPNTYPGNYILPTLPPKIPAFREIAALKTPAERIRGFNDARGQFARLPVGLQAWVDETLRLLPEHEDLLTPSGRPFPSSQGHKSSPSRSKLGGLVSGGGQAGQQTTQQQYLNVSTQPGVFNGPPQSSAISGGSPQACSPSGGSSGKISSQQVQAKGKDLLHTAGVFGGKANVAAKGLFSKGKSKFRAASGAEKASNLSSPSLPRGMQQQPPNLPQSATPTRRSLYDGPPTAAAEPATPGLQRSPPSPQQKSLRDSPSLESFTQSQLGDDERSEESGRTSQEQPPRSSTLHANRGSSDAREEPIDFSATIGDNAPIFLRETPAADSYVGSPNEIHTPRSATSSNKTPTQASFAEKAQLAKAQEKASIRESIERPPKPTSPPQSRFSLPAPQSETNQGRASAGRHDPTFNTNQGFSKEYKETFKSFGSGRDLRATNLPSERSPIPQKAEPNLQTPKPVVGQREEETASYVPLQPPQISKKHGECASTTTPLLLPRNVSQPPRSSQDYSQRGPGIDLTADTSGINRLPSPASQQATSRDLLEQRGRPGPVHYGIDHDFIPRNDQRHVRDPSPVYQGGFQDRVSHDSHQSSEPNTFTNSVFWQSDSSRGGTDRPANYYPEQVVGSGAFVQRPQAERERPDYADSPTERRSESKPRSRRGSRGSAFFKSFGRSSEADQPPLPDTSDVQAQHTPVQSPSSRERKGSRTSILRSLKRNSGSWSGSGRSKENTTPTTSVPQYLPPGQVYQANPQHAKDNSPSRAPTNKSKSHKKLQRASISANVEQDSGKKKRFSAIGSLFGRSTPKRQSSVESSPLPPQQRAPAQMQQREVVKAVPPQQSQQYERGPPIEQPPPEGYYAPARLDSRKRQSSDGYAQYSARTQQPGQPMSAQEAPAYVQDASLPQPQSQSATSRTYPQTRTVTQTSTTFSPSPQPPSSGVPQSSTTTRTSTTFSRNSHQPSSSTIPPVPSNPRNSSRDPTPRSSVHGSQPSGSSWTRFSSHSRSKSRNSQPHPPSTGTFPPANTPQVPSTRSDSPPPPPPPPKDEWLNTRPSHSTTSSVSTITTMPPSQAPPPLPPQPQPYNQPPSTIGNRQSLPPLQTNVGGSNRNSALNKSGKGLTPEEKRRSRQQEIERSTLSPQVVMELDKGGRRDSEDEVVMSATSFPGQMWTPDYAHWEGE</sequence>
<feature type="compositionally biased region" description="Basic and acidic residues" evidence="1">
    <location>
        <begin position="1914"/>
        <end position="1935"/>
    </location>
</feature>
<feature type="compositionally biased region" description="Polar residues" evidence="1">
    <location>
        <begin position="1362"/>
        <end position="1373"/>
    </location>
</feature>
<feature type="compositionally biased region" description="Basic and acidic residues" evidence="1">
    <location>
        <begin position="2419"/>
        <end position="2428"/>
    </location>
</feature>
<feature type="compositionally biased region" description="Basic and acidic residues" evidence="1">
    <location>
        <begin position="858"/>
        <end position="890"/>
    </location>
</feature>
<feature type="compositionally biased region" description="Polar residues" evidence="1">
    <location>
        <begin position="1622"/>
        <end position="1635"/>
    </location>
</feature>
<feature type="region of interest" description="Disordered" evidence="1">
    <location>
        <begin position="1467"/>
        <end position="2454"/>
    </location>
</feature>
<evidence type="ECO:0000313" key="2">
    <source>
        <dbReference type="EMBL" id="KAK0510060.1"/>
    </source>
</evidence>
<feature type="compositionally biased region" description="Polar residues" evidence="1">
    <location>
        <begin position="2301"/>
        <end position="2310"/>
    </location>
</feature>
<feature type="compositionally biased region" description="Polar residues" evidence="1">
    <location>
        <begin position="727"/>
        <end position="741"/>
    </location>
</feature>
<feature type="compositionally biased region" description="Polar residues" evidence="1">
    <location>
        <begin position="1395"/>
        <end position="1422"/>
    </location>
</feature>
<feature type="compositionally biased region" description="Basic and acidic residues" evidence="1">
    <location>
        <begin position="2395"/>
        <end position="2409"/>
    </location>
</feature>
<feature type="compositionally biased region" description="Low complexity" evidence="1">
    <location>
        <begin position="407"/>
        <end position="417"/>
    </location>
</feature>
<feature type="compositionally biased region" description="Basic and acidic residues" evidence="1">
    <location>
        <begin position="742"/>
        <end position="761"/>
    </location>
</feature>
<feature type="compositionally biased region" description="Low complexity" evidence="1">
    <location>
        <begin position="1423"/>
        <end position="1434"/>
    </location>
</feature>
<feature type="compositionally biased region" description="Polar residues" evidence="1">
    <location>
        <begin position="130"/>
        <end position="162"/>
    </location>
</feature>
<protein>
    <submittedName>
        <fullName evidence="2">Uncharacterized protein</fullName>
    </submittedName>
</protein>
<feature type="region of interest" description="Disordered" evidence="1">
    <location>
        <begin position="1351"/>
        <end position="1440"/>
    </location>
</feature>
<feature type="compositionally biased region" description="Polar residues" evidence="1">
    <location>
        <begin position="1768"/>
        <end position="1791"/>
    </location>
</feature>
<feature type="compositionally biased region" description="Gly residues" evidence="1">
    <location>
        <begin position="116"/>
        <end position="126"/>
    </location>
</feature>
<evidence type="ECO:0000313" key="3">
    <source>
        <dbReference type="Proteomes" id="UP001166286"/>
    </source>
</evidence>
<feature type="compositionally biased region" description="Polar residues" evidence="1">
    <location>
        <begin position="2363"/>
        <end position="2388"/>
    </location>
</feature>
<feature type="compositionally biased region" description="Polar residues" evidence="1">
    <location>
        <begin position="1278"/>
        <end position="1288"/>
    </location>
</feature>
<feature type="compositionally biased region" description="Low complexity" evidence="1">
    <location>
        <begin position="1942"/>
        <end position="1953"/>
    </location>
</feature>
<feature type="compositionally biased region" description="Low complexity" evidence="1">
    <location>
        <begin position="2216"/>
        <end position="2234"/>
    </location>
</feature>
<feature type="compositionally biased region" description="Polar residues" evidence="1">
    <location>
        <begin position="600"/>
        <end position="609"/>
    </location>
</feature>
<feature type="compositionally biased region" description="Polar residues" evidence="1">
    <location>
        <begin position="88"/>
        <end position="97"/>
    </location>
</feature>
<gene>
    <name evidence="2" type="ORF">JMJ35_007454</name>
</gene>
<feature type="compositionally biased region" description="Polar residues" evidence="1">
    <location>
        <begin position="637"/>
        <end position="649"/>
    </location>
</feature>
<feature type="compositionally biased region" description="Polar residues" evidence="1">
    <location>
        <begin position="502"/>
        <end position="520"/>
    </location>
</feature>
<evidence type="ECO:0000256" key="1">
    <source>
        <dbReference type="SAM" id="MobiDB-lite"/>
    </source>
</evidence>
<feature type="compositionally biased region" description="Polar residues" evidence="1">
    <location>
        <begin position="803"/>
        <end position="830"/>
    </location>
</feature>
<feature type="compositionally biased region" description="Polar residues" evidence="1">
    <location>
        <begin position="1164"/>
        <end position="1179"/>
    </location>
</feature>
<reference evidence="2" key="1">
    <citation type="submission" date="2023-03" db="EMBL/GenBank/DDBJ databases">
        <title>Complete genome of Cladonia borealis.</title>
        <authorList>
            <person name="Park H."/>
        </authorList>
    </citation>
    <scope>NUCLEOTIDE SEQUENCE</scope>
    <source>
        <strain evidence="2">ANT050790</strain>
    </source>
</reference>
<feature type="compositionally biased region" description="Basic and acidic residues" evidence="1">
    <location>
        <begin position="1645"/>
        <end position="1659"/>
    </location>
</feature>
<feature type="compositionally biased region" description="Polar residues" evidence="1">
    <location>
        <begin position="200"/>
        <end position="220"/>
    </location>
</feature>
<feature type="region of interest" description="Disordered" evidence="1">
    <location>
        <begin position="1"/>
        <end position="425"/>
    </location>
</feature>
<feature type="compositionally biased region" description="Low complexity" evidence="1">
    <location>
        <begin position="2326"/>
        <end position="2344"/>
    </location>
</feature>
<feature type="compositionally biased region" description="Polar residues" evidence="1">
    <location>
        <begin position="476"/>
        <end position="486"/>
    </location>
</feature>
<keyword evidence="3" id="KW-1185">Reference proteome</keyword>
<feature type="compositionally biased region" description="Polar residues" evidence="1">
    <location>
        <begin position="665"/>
        <end position="686"/>
    </location>
</feature>
<name>A0AA39V7E7_9LECA</name>